<protein>
    <submittedName>
        <fullName evidence="3">Glycosyl transferase family 1</fullName>
    </submittedName>
</protein>
<dbReference type="InterPro" id="IPR008928">
    <property type="entry name" value="6-hairpin_glycosidase_sf"/>
</dbReference>
<dbReference type="SUPFAM" id="SSF48208">
    <property type="entry name" value="Six-hairpin glycosidases"/>
    <property type="match status" value="1"/>
</dbReference>
<dbReference type="Proteomes" id="UP000243002">
    <property type="component" value="Unassembled WGS sequence"/>
</dbReference>
<accession>A0A2P7MTL0</accession>
<dbReference type="CDD" id="cd03822">
    <property type="entry name" value="GT4_mannosyltransferase-like"/>
    <property type="match status" value="1"/>
</dbReference>
<dbReference type="Gene3D" id="3.40.50.2000">
    <property type="entry name" value="Glycogen Phosphorylase B"/>
    <property type="match status" value="2"/>
</dbReference>
<evidence type="ECO:0000259" key="2">
    <source>
        <dbReference type="Pfam" id="PF13439"/>
    </source>
</evidence>
<comment type="caution">
    <text evidence="3">The sequence shown here is derived from an EMBL/GenBank/DDBJ whole genome shotgun (WGS) entry which is preliminary data.</text>
</comment>
<reference evidence="3 4" key="1">
    <citation type="journal article" date="2018" name="Environ. Microbiol.">
        <title>Ecological and genomic features of two widespread freshwater picocyanobacteria.</title>
        <authorList>
            <person name="Cabello-Yeves P.J."/>
            <person name="Picazo A."/>
            <person name="Camacho A."/>
            <person name="Callieri C."/>
            <person name="Rosselli R."/>
            <person name="Roda-Garcia J.J."/>
            <person name="Coutinho F.H."/>
            <person name="Rodriguez-Valera F."/>
        </authorList>
    </citation>
    <scope>NUCLEOTIDE SEQUENCE [LARGE SCALE GENOMIC DNA]</scope>
    <source>
        <strain evidence="3 4">Tous</strain>
    </source>
</reference>
<dbReference type="GO" id="GO:0005975">
    <property type="term" value="P:carbohydrate metabolic process"/>
    <property type="evidence" value="ECO:0007669"/>
    <property type="project" value="InterPro"/>
</dbReference>
<dbReference type="InterPro" id="IPR001296">
    <property type="entry name" value="Glyco_trans_1"/>
</dbReference>
<dbReference type="InterPro" id="IPR028098">
    <property type="entry name" value="Glyco_trans_4-like_N"/>
</dbReference>
<keyword evidence="4" id="KW-1185">Reference proteome</keyword>
<organism evidence="3 4">
    <name type="scientific">Cyanobium usitatum str. Tous</name>
    <dbReference type="NCBI Taxonomy" id="2116684"/>
    <lineage>
        <taxon>Bacteria</taxon>
        <taxon>Bacillati</taxon>
        <taxon>Cyanobacteriota</taxon>
        <taxon>Cyanophyceae</taxon>
        <taxon>Synechococcales</taxon>
        <taxon>Prochlorococcaceae</taxon>
        <taxon>Cyanobium</taxon>
    </lineage>
</organism>
<dbReference type="GO" id="GO:0016757">
    <property type="term" value="F:glycosyltransferase activity"/>
    <property type="evidence" value="ECO:0007669"/>
    <property type="project" value="InterPro"/>
</dbReference>
<keyword evidence="3" id="KW-0808">Transferase</keyword>
<dbReference type="Pfam" id="PF13439">
    <property type="entry name" value="Glyco_transf_4"/>
    <property type="match status" value="1"/>
</dbReference>
<dbReference type="PANTHER" id="PTHR12526">
    <property type="entry name" value="GLYCOSYLTRANSFERASE"/>
    <property type="match status" value="1"/>
</dbReference>
<dbReference type="OrthoDB" id="7826001at2"/>
<evidence type="ECO:0000259" key="1">
    <source>
        <dbReference type="Pfam" id="PF00534"/>
    </source>
</evidence>
<dbReference type="Pfam" id="PF00534">
    <property type="entry name" value="Glycos_transf_1"/>
    <property type="match status" value="1"/>
</dbReference>
<evidence type="ECO:0000313" key="3">
    <source>
        <dbReference type="EMBL" id="PSJ04542.1"/>
    </source>
</evidence>
<evidence type="ECO:0000313" key="4">
    <source>
        <dbReference type="Proteomes" id="UP000243002"/>
    </source>
</evidence>
<dbReference type="AlphaFoldDB" id="A0A2P7MTL0"/>
<proteinExistence type="predicted"/>
<dbReference type="EMBL" id="PXXO01000011">
    <property type="protein sequence ID" value="PSJ04542.1"/>
    <property type="molecule type" value="Genomic_DNA"/>
</dbReference>
<feature type="domain" description="Glycosyltransferase subfamily 4-like N-terminal" evidence="2">
    <location>
        <begin position="50"/>
        <end position="173"/>
    </location>
</feature>
<gene>
    <name evidence="3" type="ORF">C7K55_09955</name>
</gene>
<feature type="domain" description="Glycosyl transferase family 1" evidence="1">
    <location>
        <begin position="190"/>
        <end position="359"/>
    </location>
</feature>
<name>A0A2P7MTL0_9CYAN</name>
<dbReference type="PANTHER" id="PTHR12526:SF572">
    <property type="entry name" value="BLL5144 PROTEIN"/>
    <property type="match status" value="1"/>
</dbReference>
<sequence length="756" mass="85202">MKPRSTRKIAIIGDYLPRKCGIATFSHSVYRALSDDAADNECFIVAVNDVPEGYAYPPEVRFEIAEQDLSSYRRAADFLNLTDTDVICLQHEFGIYGGPAGKHILTLLRHVHIPVVTQLHTILEEPSAEHLHVMKELAALSARIIVMSERGRRILEEIYGLQADHLDVIPHGVPDMPFVDPNYYKDQFGVEGKKVLLTFGLISPAKGIENVIRALPEVVKVFPEVVYIVLGATHPHLLREQGETYRLSLERLALELGVRKQVIFYNRFVSAEELKDFLGVADIYITPYLNRDQITSGTLSYAFGCGKAVISTPYWHAEELLAEDRGVLVPFRNSDAIAEALIGLLIDEVRRHAMRKQAYLLGRGMIWSQVAELYANSFERARLERGNGVVLHSPIKPLEQEPRELPALRLEHLKRISDSTGVYQHAKFTFPNFKEGYCTDDNVRALQLLVMLEESGDATPDVQALATCYASFINYAYIPGTCRFHNFMSFERTWLDEDGSDDCLGRTLLALAACVGRSRRDDLRHWAVDLFQLALPSVTKTTSPRAWALGLKAIHEYLRKLSGDRTVDLMRDTLTDQLLVAFDQNSGDEWPWFEDVLSYDNASLPHALILSGRWSNRSEALDVGLRSLRWLMAEQTAEAGHFRPIGSNGFYRRGQQRATFDQQPLEACASVSACVEAWSATGDSFWLREAWRAFAWFLGDNDLHLPLYDARTGGCFDGLQDDSVNMNQGAESTLAFLLALQEMRLIELARHSIPKP</sequence>
<dbReference type="RefSeq" id="WP_106632576.1">
    <property type="nucleotide sequence ID" value="NZ_PXXO01000011.1"/>
</dbReference>
<dbReference type="SUPFAM" id="SSF53756">
    <property type="entry name" value="UDP-Glycosyltransferase/glycogen phosphorylase"/>
    <property type="match status" value="1"/>
</dbReference>